<protein>
    <submittedName>
        <fullName evidence="1">Uncharacterized protein</fullName>
    </submittedName>
</protein>
<reference evidence="1 2" key="2">
    <citation type="submission" date="2020-07" db="EMBL/GenBank/DDBJ databases">
        <title>Genome assembly of wild tea tree DASZ reveals pedigree and selection history of tea varieties.</title>
        <authorList>
            <person name="Zhang W."/>
        </authorList>
    </citation>
    <scope>NUCLEOTIDE SEQUENCE [LARGE SCALE GENOMIC DNA]</scope>
    <source>
        <strain evidence="2">cv. G240</strain>
        <tissue evidence="1">Leaf</tissue>
    </source>
</reference>
<dbReference type="EMBL" id="JACBKZ010000011">
    <property type="protein sequence ID" value="KAF5938831.1"/>
    <property type="molecule type" value="Genomic_DNA"/>
</dbReference>
<sequence length="50" mass="5753">MREREKKKKKSSYPVHCRNGISSRVCLAINLSLNNLTYWIQDDGVVGSTR</sequence>
<dbReference type="AlphaFoldDB" id="A0A7J7GFW4"/>
<reference evidence="2" key="1">
    <citation type="journal article" date="2020" name="Nat. Commun.">
        <title>Genome assembly of wild tea tree DASZ reveals pedigree and selection history of tea varieties.</title>
        <authorList>
            <person name="Zhang W."/>
            <person name="Zhang Y."/>
            <person name="Qiu H."/>
            <person name="Guo Y."/>
            <person name="Wan H."/>
            <person name="Zhang X."/>
            <person name="Scossa F."/>
            <person name="Alseekh S."/>
            <person name="Zhang Q."/>
            <person name="Wang P."/>
            <person name="Xu L."/>
            <person name="Schmidt M.H."/>
            <person name="Jia X."/>
            <person name="Li D."/>
            <person name="Zhu A."/>
            <person name="Guo F."/>
            <person name="Chen W."/>
            <person name="Ni D."/>
            <person name="Usadel B."/>
            <person name="Fernie A.R."/>
            <person name="Wen W."/>
        </authorList>
    </citation>
    <scope>NUCLEOTIDE SEQUENCE [LARGE SCALE GENOMIC DNA]</scope>
    <source>
        <strain evidence="2">cv. G240</strain>
    </source>
</reference>
<comment type="caution">
    <text evidence="1">The sequence shown here is derived from an EMBL/GenBank/DDBJ whole genome shotgun (WGS) entry which is preliminary data.</text>
</comment>
<accession>A0A7J7GFW4</accession>
<evidence type="ECO:0000313" key="1">
    <source>
        <dbReference type="EMBL" id="KAF5938831.1"/>
    </source>
</evidence>
<organism evidence="1 2">
    <name type="scientific">Camellia sinensis</name>
    <name type="common">Tea plant</name>
    <name type="synonym">Thea sinensis</name>
    <dbReference type="NCBI Taxonomy" id="4442"/>
    <lineage>
        <taxon>Eukaryota</taxon>
        <taxon>Viridiplantae</taxon>
        <taxon>Streptophyta</taxon>
        <taxon>Embryophyta</taxon>
        <taxon>Tracheophyta</taxon>
        <taxon>Spermatophyta</taxon>
        <taxon>Magnoliopsida</taxon>
        <taxon>eudicotyledons</taxon>
        <taxon>Gunneridae</taxon>
        <taxon>Pentapetalae</taxon>
        <taxon>asterids</taxon>
        <taxon>Ericales</taxon>
        <taxon>Theaceae</taxon>
        <taxon>Camellia</taxon>
    </lineage>
</organism>
<name>A0A7J7GFW4_CAMSI</name>
<gene>
    <name evidence="1" type="ORF">HYC85_023090</name>
</gene>
<keyword evidence="2" id="KW-1185">Reference proteome</keyword>
<dbReference type="Proteomes" id="UP000593564">
    <property type="component" value="Unassembled WGS sequence"/>
</dbReference>
<evidence type="ECO:0000313" key="2">
    <source>
        <dbReference type="Proteomes" id="UP000593564"/>
    </source>
</evidence>
<proteinExistence type="predicted"/>